<dbReference type="PANTHER" id="PTHR21248:SF22">
    <property type="entry name" value="PHOSPHOLIPASE D"/>
    <property type="match status" value="1"/>
</dbReference>
<reference evidence="15 16" key="1">
    <citation type="submission" date="2018-10" db="EMBL/GenBank/DDBJ databases">
        <authorList>
            <person name="Li J."/>
        </authorList>
    </citation>
    <scope>NUCLEOTIDE SEQUENCE [LARGE SCALE GENOMIC DNA]</scope>
    <source>
        <strain evidence="15 16">JCM 11654</strain>
    </source>
</reference>
<dbReference type="EC" id="2.7.8.-" evidence="12"/>
<feature type="domain" description="PLD phosphodiesterase" evidence="14">
    <location>
        <begin position="399"/>
        <end position="426"/>
    </location>
</feature>
<keyword evidence="8" id="KW-0443">Lipid metabolism</keyword>
<evidence type="ECO:0000313" key="15">
    <source>
        <dbReference type="EMBL" id="RLP84237.1"/>
    </source>
</evidence>
<dbReference type="SMART" id="SM00155">
    <property type="entry name" value="PLDc"/>
    <property type="match status" value="2"/>
</dbReference>
<dbReference type="InterPro" id="IPR022924">
    <property type="entry name" value="Cardiolipin_synthase"/>
</dbReference>
<keyword evidence="9 13" id="KW-0472">Membrane</keyword>
<dbReference type="SUPFAM" id="SSF56024">
    <property type="entry name" value="Phospholipase D/nuclease"/>
    <property type="match status" value="2"/>
</dbReference>
<evidence type="ECO:0000256" key="5">
    <source>
        <dbReference type="ARBA" id="ARBA00022692"/>
    </source>
</evidence>
<evidence type="ECO:0000256" key="12">
    <source>
        <dbReference type="NCBIfam" id="TIGR04265"/>
    </source>
</evidence>
<dbReference type="PROSITE" id="PS50035">
    <property type="entry name" value="PLD"/>
    <property type="match status" value="2"/>
</dbReference>
<keyword evidence="4" id="KW-0808">Transferase</keyword>
<sequence length="486" mass="54905">MGGFGLWSALYLVLDITIRVIAVIVVPRNRKPTAGTAWLMLIFIQPAVGMLIFLLIGNPKLPRKRRKIQEEINDAVKAGVEALPNQEHQPGAPTWFNSLVELNSNLGALPLLGGNTARLIPDYDGSIAEMAREIDTAVDYVHIEFYILSYSDKTEEFFNAIGRAVARGVKVRVLFDHIATLRSPRYRQTKRRLVQVGAEWHMMLPVQPLRGKYQRPDLRNHRKLMIVDGRVGYMGSQNLVDRTYLKRGNLRRGLKWKDLMVRVVGPTVDALNVIFLSDWYAESGEIIALRLDMAEAVPEETPNVLDCQVVPSGPGFDGENNLRLFLGLLYAAQKRIVITSPYFVPDESIMYAVTTAVQRGVPVDLFVSEEGDQAVVFHAQRSYYEELLKAGVRIFMYPAPYILHSKHFTIDDDVAVIGSSNMDMRSFGLNLEVSLLVRGASFVEEMRGIEDQYRAMSRELTLEEWERQPLRSTVLDNLARLTSALQ</sequence>
<evidence type="ECO:0000256" key="3">
    <source>
        <dbReference type="ARBA" id="ARBA00022516"/>
    </source>
</evidence>
<feature type="transmembrane region" description="Helical" evidence="13">
    <location>
        <begin position="38"/>
        <end position="57"/>
    </location>
</feature>
<evidence type="ECO:0000256" key="9">
    <source>
        <dbReference type="ARBA" id="ARBA00023136"/>
    </source>
</evidence>
<evidence type="ECO:0000256" key="1">
    <source>
        <dbReference type="ARBA" id="ARBA00004651"/>
    </source>
</evidence>
<keyword evidence="5 13" id="KW-0812">Transmembrane</keyword>
<keyword evidence="3" id="KW-0444">Lipid biosynthesis</keyword>
<evidence type="ECO:0000259" key="14">
    <source>
        <dbReference type="PROSITE" id="PS50035"/>
    </source>
</evidence>
<evidence type="ECO:0000256" key="10">
    <source>
        <dbReference type="ARBA" id="ARBA00023209"/>
    </source>
</evidence>
<name>A0A3L7AUS1_9MICO</name>
<organism evidence="15 16">
    <name type="scientific">Mycetocola lacteus</name>
    <dbReference type="NCBI Taxonomy" id="76637"/>
    <lineage>
        <taxon>Bacteria</taxon>
        <taxon>Bacillati</taxon>
        <taxon>Actinomycetota</taxon>
        <taxon>Actinomycetes</taxon>
        <taxon>Micrococcales</taxon>
        <taxon>Microbacteriaceae</taxon>
        <taxon>Mycetocola</taxon>
    </lineage>
</organism>
<evidence type="ECO:0000256" key="2">
    <source>
        <dbReference type="ARBA" id="ARBA00022475"/>
    </source>
</evidence>
<dbReference type="OrthoDB" id="9762009at2"/>
<comment type="caution">
    <text evidence="15">The sequence shown here is derived from an EMBL/GenBank/DDBJ whole genome shotgun (WGS) entry which is preliminary data.</text>
</comment>
<dbReference type="GO" id="GO:0005886">
    <property type="term" value="C:plasma membrane"/>
    <property type="evidence" value="ECO:0007669"/>
    <property type="project" value="UniProtKB-SubCell"/>
</dbReference>
<keyword evidence="11" id="KW-1208">Phospholipid metabolism</keyword>
<evidence type="ECO:0000256" key="6">
    <source>
        <dbReference type="ARBA" id="ARBA00022737"/>
    </source>
</evidence>
<dbReference type="Proteomes" id="UP000269438">
    <property type="component" value="Unassembled WGS sequence"/>
</dbReference>
<feature type="domain" description="PLD phosphodiesterase" evidence="14">
    <location>
        <begin position="216"/>
        <end position="243"/>
    </location>
</feature>
<evidence type="ECO:0000313" key="16">
    <source>
        <dbReference type="Proteomes" id="UP000269438"/>
    </source>
</evidence>
<keyword evidence="7 13" id="KW-1133">Transmembrane helix</keyword>
<proteinExistence type="predicted"/>
<feature type="transmembrane region" description="Helical" evidence="13">
    <location>
        <begin position="6"/>
        <end position="26"/>
    </location>
</feature>
<keyword evidence="10" id="KW-0594">Phospholipid biosynthesis</keyword>
<accession>A0A3L7AUS1</accession>
<dbReference type="GO" id="GO:0008808">
    <property type="term" value="F:cardiolipin synthase activity"/>
    <property type="evidence" value="ECO:0007669"/>
    <property type="project" value="UniProtKB-UniRule"/>
</dbReference>
<dbReference type="Gene3D" id="3.30.870.10">
    <property type="entry name" value="Endonuclease Chain A"/>
    <property type="match status" value="2"/>
</dbReference>
<evidence type="ECO:0000256" key="13">
    <source>
        <dbReference type="SAM" id="Phobius"/>
    </source>
</evidence>
<dbReference type="Pfam" id="PF13396">
    <property type="entry name" value="PLDc_N"/>
    <property type="match status" value="1"/>
</dbReference>
<dbReference type="Pfam" id="PF13091">
    <property type="entry name" value="PLDc_2"/>
    <property type="match status" value="2"/>
</dbReference>
<dbReference type="PANTHER" id="PTHR21248">
    <property type="entry name" value="CARDIOLIPIN SYNTHASE"/>
    <property type="match status" value="1"/>
</dbReference>
<evidence type="ECO:0000256" key="4">
    <source>
        <dbReference type="ARBA" id="ARBA00022679"/>
    </source>
</evidence>
<dbReference type="NCBIfam" id="TIGR04265">
    <property type="entry name" value="bac_cardiolipin"/>
    <property type="match status" value="1"/>
</dbReference>
<dbReference type="InterPro" id="IPR027379">
    <property type="entry name" value="CLS_N"/>
</dbReference>
<dbReference type="InterPro" id="IPR025202">
    <property type="entry name" value="PLD-like_dom"/>
</dbReference>
<protein>
    <recommendedName>
        <fullName evidence="12">Cardiolipin synthase</fullName>
        <ecNumber evidence="12">2.7.8.-</ecNumber>
    </recommendedName>
</protein>
<evidence type="ECO:0000256" key="11">
    <source>
        <dbReference type="ARBA" id="ARBA00023264"/>
    </source>
</evidence>
<comment type="subcellular location">
    <subcellularLocation>
        <location evidence="1">Cell membrane</location>
        <topology evidence="1">Multi-pass membrane protein</topology>
    </subcellularLocation>
</comment>
<dbReference type="CDD" id="cd09158">
    <property type="entry name" value="PLDc_EcCLS_like_2"/>
    <property type="match status" value="1"/>
</dbReference>
<keyword evidence="2" id="KW-1003">Cell membrane</keyword>
<keyword evidence="16" id="KW-1185">Reference proteome</keyword>
<gene>
    <name evidence="15" type="primary">cls</name>
    <name evidence="15" type="ORF">D9V34_03720</name>
</gene>
<evidence type="ECO:0000256" key="8">
    <source>
        <dbReference type="ARBA" id="ARBA00023098"/>
    </source>
</evidence>
<dbReference type="GO" id="GO:0032049">
    <property type="term" value="P:cardiolipin biosynthetic process"/>
    <property type="evidence" value="ECO:0007669"/>
    <property type="project" value="UniProtKB-UniRule"/>
</dbReference>
<dbReference type="AlphaFoldDB" id="A0A3L7AUS1"/>
<keyword evidence="6" id="KW-0677">Repeat</keyword>
<dbReference type="InterPro" id="IPR001736">
    <property type="entry name" value="PLipase_D/transphosphatidylase"/>
</dbReference>
<dbReference type="EMBL" id="RCUY01000002">
    <property type="protein sequence ID" value="RLP84237.1"/>
    <property type="molecule type" value="Genomic_DNA"/>
</dbReference>
<evidence type="ECO:0000256" key="7">
    <source>
        <dbReference type="ARBA" id="ARBA00022989"/>
    </source>
</evidence>